<dbReference type="EMBL" id="BAAARA010000005">
    <property type="protein sequence ID" value="GAA2344313.1"/>
    <property type="molecule type" value="Genomic_DNA"/>
</dbReference>
<dbReference type="Gene3D" id="3.30.720.120">
    <property type="match status" value="1"/>
</dbReference>
<reference evidence="2 3" key="1">
    <citation type="journal article" date="2019" name="Int. J. Syst. Evol. Microbiol.">
        <title>The Global Catalogue of Microorganisms (GCM) 10K type strain sequencing project: providing services to taxonomists for standard genome sequencing and annotation.</title>
        <authorList>
            <consortium name="The Broad Institute Genomics Platform"/>
            <consortium name="The Broad Institute Genome Sequencing Center for Infectious Disease"/>
            <person name="Wu L."/>
            <person name="Ma J."/>
        </authorList>
    </citation>
    <scope>NUCLEOTIDE SEQUENCE [LARGE SCALE GENOMIC DNA]</scope>
    <source>
        <strain evidence="2 3">JCM 16221</strain>
    </source>
</reference>
<dbReference type="Gene3D" id="3.30.720.110">
    <property type="match status" value="1"/>
</dbReference>
<accession>A0ABN3G652</accession>
<sequence length="119" mass="13121">MPVPNMFIVHVADVAASARFYSDLFDMSPSFESPRFVTFGLGGGVELALWSGASQESVPSRTGEVCLRLPDGADRIDRCHREWTRKGVETVREPHDEVFGRTFVVADPDGNLIRVAPVD</sequence>
<dbReference type="InterPro" id="IPR029068">
    <property type="entry name" value="Glyas_Bleomycin-R_OHBP_Dase"/>
</dbReference>
<name>A0ABN3G652_9PSEU</name>
<dbReference type="PROSITE" id="PS51819">
    <property type="entry name" value="VOC"/>
    <property type="match status" value="1"/>
</dbReference>
<gene>
    <name evidence="2" type="ORF">GCM10009854_21340</name>
</gene>
<protein>
    <submittedName>
        <fullName evidence="2">VOC family protein</fullName>
    </submittedName>
</protein>
<dbReference type="PIRSF" id="PIRSF039020">
    <property type="entry name" value="EhpR"/>
    <property type="match status" value="1"/>
</dbReference>
<dbReference type="InterPro" id="IPR026275">
    <property type="entry name" value="Glyoxalase/dOase/EhpR"/>
</dbReference>
<dbReference type="Pfam" id="PF00903">
    <property type="entry name" value="Glyoxalase"/>
    <property type="match status" value="1"/>
</dbReference>
<evidence type="ECO:0000259" key="1">
    <source>
        <dbReference type="PROSITE" id="PS51819"/>
    </source>
</evidence>
<evidence type="ECO:0000313" key="2">
    <source>
        <dbReference type="EMBL" id="GAA2344313.1"/>
    </source>
</evidence>
<dbReference type="InterPro" id="IPR004360">
    <property type="entry name" value="Glyas_Fos-R_dOase_dom"/>
</dbReference>
<proteinExistence type="predicted"/>
<dbReference type="SUPFAM" id="SSF54593">
    <property type="entry name" value="Glyoxalase/Bleomycin resistance protein/Dihydroxybiphenyl dioxygenase"/>
    <property type="match status" value="1"/>
</dbReference>
<dbReference type="RefSeq" id="WP_344129482.1">
    <property type="nucleotide sequence ID" value="NZ_BAAARA010000005.1"/>
</dbReference>
<feature type="domain" description="VOC" evidence="1">
    <location>
        <begin position="3"/>
        <end position="118"/>
    </location>
</feature>
<dbReference type="InterPro" id="IPR037523">
    <property type="entry name" value="VOC_core"/>
</dbReference>
<organism evidence="2 3">
    <name type="scientific">Saccharopolyspora halophila</name>
    <dbReference type="NCBI Taxonomy" id="405551"/>
    <lineage>
        <taxon>Bacteria</taxon>
        <taxon>Bacillati</taxon>
        <taxon>Actinomycetota</taxon>
        <taxon>Actinomycetes</taxon>
        <taxon>Pseudonocardiales</taxon>
        <taxon>Pseudonocardiaceae</taxon>
        <taxon>Saccharopolyspora</taxon>
    </lineage>
</organism>
<keyword evidence="3" id="KW-1185">Reference proteome</keyword>
<comment type="caution">
    <text evidence="2">The sequence shown here is derived from an EMBL/GenBank/DDBJ whole genome shotgun (WGS) entry which is preliminary data.</text>
</comment>
<dbReference type="Proteomes" id="UP001501218">
    <property type="component" value="Unassembled WGS sequence"/>
</dbReference>
<evidence type="ECO:0000313" key="3">
    <source>
        <dbReference type="Proteomes" id="UP001501218"/>
    </source>
</evidence>